<dbReference type="OrthoDB" id="591192at2759"/>
<evidence type="ECO:0008006" key="3">
    <source>
        <dbReference type="Google" id="ProtNLM"/>
    </source>
</evidence>
<dbReference type="Gramene" id="TraesJUL3B03G01719930.1">
    <property type="protein sequence ID" value="TraesJUL3B03G01719930.1.CDS1"/>
    <property type="gene ID" value="TraesJUL3B03G01719930"/>
</dbReference>
<evidence type="ECO:0000313" key="2">
    <source>
        <dbReference type="Proteomes" id="UP000019116"/>
    </source>
</evidence>
<reference evidence="1" key="1">
    <citation type="submission" date="2018-08" db="EMBL/GenBank/DDBJ databases">
        <authorList>
            <person name="Rossello M."/>
        </authorList>
    </citation>
    <scope>NUCLEOTIDE SEQUENCE [LARGE SCALE GENOMIC DNA]</scope>
    <source>
        <strain evidence="1">cv. Chinese Spring</strain>
    </source>
</reference>
<dbReference type="EnsemblPlants" id="TraesCS3B02G387300.1">
    <property type="protein sequence ID" value="TraesCS3B02G387300.1.cds1"/>
    <property type="gene ID" value="TraesCS3B02G387300"/>
</dbReference>
<reference evidence="1" key="2">
    <citation type="submission" date="2018-10" db="UniProtKB">
        <authorList>
            <consortium name="EnsemblPlants"/>
        </authorList>
    </citation>
    <scope>IDENTIFICATION</scope>
</reference>
<dbReference type="Pfam" id="PF07893">
    <property type="entry name" value="DUF1668"/>
    <property type="match status" value="1"/>
</dbReference>
<dbReference type="Proteomes" id="UP000019116">
    <property type="component" value="Chromosome 3B"/>
</dbReference>
<dbReference type="GeneID" id="123065888"/>
<dbReference type="SMR" id="A0A3B6FRZ4"/>
<dbReference type="RefSeq" id="XP_044345023.1">
    <property type="nucleotide sequence ID" value="XM_044489088.1"/>
</dbReference>
<dbReference type="PANTHER" id="PTHR33085:SF13">
    <property type="entry name" value="DUF295 DOMAIN-CONTAINING PROTEIN"/>
    <property type="match status" value="1"/>
</dbReference>
<protein>
    <recommendedName>
        <fullName evidence="3">F-box associated domain-containing protein</fullName>
    </recommendedName>
</protein>
<organism evidence="1">
    <name type="scientific">Triticum aestivum</name>
    <name type="common">Wheat</name>
    <dbReference type="NCBI Taxonomy" id="4565"/>
    <lineage>
        <taxon>Eukaryota</taxon>
        <taxon>Viridiplantae</taxon>
        <taxon>Streptophyta</taxon>
        <taxon>Embryophyta</taxon>
        <taxon>Tracheophyta</taxon>
        <taxon>Spermatophyta</taxon>
        <taxon>Magnoliopsida</taxon>
        <taxon>Liliopsida</taxon>
        <taxon>Poales</taxon>
        <taxon>Poaceae</taxon>
        <taxon>BOP clade</taxon>
        <taxon>Pooideae</taxon>
        <taxon>Triticodae</taxon>
        <taxon>Triticeae</taxon>
        <taxon>Triticinae</taxon>
        <taxon>Triticum</taxon>
    </lineage>
</organism>
<dbReference type="Gramene" id="TraesWEE_scaffold_163282_01G000100.1">
    <property type="protein sequence ID" value="TraesWEE_scaffold_163282_01G000100.1"/>
    <property type="gene ID" value="TraesWEE_scaffold_163282_01G000100"/>
</dbReference>
<evidence type="ECO:0000313" key="1">
    <source>
        <dbReference type="EnsemblPlants" id="TraesCS3B02G387300.1.cds1"/>
    </source>
</evidence>
<dbReference type="Gramene" id="TraesNOR3B03G01729160.1">
    <property type="protein sequence ID" value="TraesNOR3B03G01729160.1.CDS1"/>
    <property type="gene ID" value="TraesNOR3B03G01729160"/>
</dbReference>
<dbReference type="Gramene" id="TraesJAG3B03G01714060.1">
    <property type="protein sequence ID" value="TraesJAG3B03G01714060.1.CDS1"/>
    <property type="gene ID" value="TraesJAG3B03G01714060"/>
</dbReference>
<dbReference type="STRING" id="4565.A0A3B6FRZ4"/>
<dbReference type="Gramene" id="TraesCS3B03G0968900.1">
    <property type="protein sequence ID" value="TraesCS3B03G0968900.1.CDS1"/>
    <property type="gene ID" value="TraesCS3B03G0968900"/>
</dbReference>
<dbReference type="Gramene" id="TraesCAD_scaffold_104155_01G000100.1">
    <property type="protein sequence ID" value="TraesCAD_scaffold_104155_01G000100.1"/>
    <property type="gene ID" value="TraesCAD_scaffold_104155_01G000100"/>
</dbReference>
<gene>
    <name evidence="1" type="primary">LOC123065888</name>
</gene>
<dbReference type="Gramene" id="TraesLAC3B03G01647570.1">
    <property type="protein sequence ID" value="TraesLAC3B03G01647570.1.CDS1"/>
    <property type="gene ID" value="TraesLAC3B03G01647570"/>
</dbReference>
<dbReference type="InterPro" id="IPR012871">
    <property type="entry name" value="DUF1668_ORYSA"/>
</dbReference>
<proteinExistence type="predicted"/>
<dbReference type="AlphaFoldDB" id="A0A3B6FRZ4"/>
<dbReference type="PANTHER" id="PTHR33085">
    <property type="entry name" value="OS12G0113100 PROTEIN-RELATED"/>
    <property type="match status" value="1"/>
</dbReference>
<dbReference type="Gramene" id="TraesPARA_EIv1.0_0953220.1">
    <property type="protein sequence ID" value="TraesPARA_EIv1.0_0953220.1.CDS1"/>
    <property type="gene ID" value="TraesPARA_EIv1.0_0953220"/>
</dbReference>
<dbReference type="Gramene" id="TraesARI3B03G01734510.1">
    <property type="protein sequence ID" value="TraesARI3B03G01734510.1.CDS1"/>
    <property type="gene ID" value="TraesARI3B03G01734510"/>
</dbReference>
<name>A0A3B6FRZ4_WHEAT</name>
<accession>A0A3B6FRZ4</accession>
<dbReference type="OMA" id="EDWHWRS"/>
<dbReference type="Gramene" id="TraesLDM3B03G01704560.1">
    <property type="protein sequence ID" value="TraesLDM3B03G01704560.1.CDS1"/>
    <property type="gene ID" value="TraesLDM3B03G01704560"/>
</dbReference>
<dbReference type="Gramene" id="TraesSYM3B03G01727620.1">
    <property type="protein sequence ID" value="TraesSYM3B03G01727620.1.CDS1"/>
    <property type="gene ID" value="TraesSYM3B03G01727620"/>
</dbReference>
<dbReference type="Gramene" id="TraesSTA3B03G01695350.1">
    <property type="protein sequence ID" value="TraesSTA3B03G01695350.1.CDS1"/>
    <property type="gene ID" value="TraesSTA3B03G01695350"/>
</dbReference>
<dbReference type="Gramene" id="TraesMAC3B03G01706840.1">
    <property type="protein sequence ID" value="TraesMAC3B03G01706840.1.CDS1"/>
    <property type="gene ID" value="TraesMAC3B03G01706840"/>
</dbReference>
<keyword evidence="2" id="KW-1185">Reference proteome</keyword>
<sequence>MNRRFLNLLVNKLNGRCPAVNLHRIDLASLFCPAGLPPAHPAAITKKASASGLAPARLPPATISFYQPYPPSQNGWMDFMALNDDIIAFDYESRTLLYDSAVGAVRVINPIIDPRCRSISLTVGNVFYVMARQSGLPCQGYHFQALSLKDWCWRRLHPLPINFLEIIKNPTHKYGLGLGEVDPFEFSAYAAVGDSDIWISTVGAGTHSFSTSSGKWSKLGDWILPFSGPAQYIAEHGLWFGFSRKDEHLCVANLVQEPPAPLLHEFPFQQVWEEPHLSEAWTPMAASLLPLGSGKLCTARVFRTSKGNKDRKAESIVVLAGMEFVNDASTGRLMIIKHKSVSYIVGGYVFKLL</sequence>
<dbReference type="Gramene" id="TraesCS3B02G387300.1">
    <property type="protein sequence ID" value="TraesCS3B02G387300.1.cds1"/>
    <property type="gene ID" value="TraesCS3B02G387300"/>
</dbReference>
<dbReference type="Gramene" id="TraesCLE_scaffold_026391_01G000200.1">
    <property type="protein sequence ID" value="TraesCLE_scaffold_026391_01G000200.1"/>
    <property type="gene ID" value="TraesCLE_scaffold_026391_01G000200"/>
</dbReference>